<name>G9X1R9_9FIRM</name>
<feature type="coiled-coil region" evidence="2">
    <location>
        <begin position="143"/>
        <end position="201"/>
    </location>
</feature>
<evidence type="ECO:0000313" key="3">
    <source>
        <dbReference type="EMBL" id="EHL13042.1"/>
    </source>
</evidence>
<protein>
    <recommendedName>
        <fullName evidence="5">CRISPR-associated protein Cas5</fullName>
    </recommendedName>
</protein>
<dbReference type="BioCyc" id="EBAC796937-HMP:GMGH-342-MONOMER"/>
<dbReference type="AlphaFoldDB" id="G9X1R9"/>
<dbReference type="Proteomes" id="UP000006437">
    <property type="component" value="Unassembled WGS sequence"/>
</dbReference>
<proteinExistence type="predicted"/>
<reference evidence="3 4" key="1">
    <citation type="submission" date="2011-08" db="EMBL/GenBank/DDBJ databases">
        <title>The Genome Sequence of Eubacteriaceae bacterium ACC19a.</title>
        <authorList>
            <consortium name="The Broad Institute Genome Sequencing Platform"/>
            <person name="Earl A."/>
            <person name="Ward D."/>
            <person name="Feldgarden M."/>
            <person name="Gevers D."/>
            <person name="Sizova M."/>
            <person name="Hazen A."/>
            <person name="Epstein S."/>
            <person name="Young S.K."/>
            <person name="Zeng Q."/>
            <person name="Gargeya S."/>
            <person name="Fitzgerald M."/>
            <person name="Haas B."/>
            <person name="Abouelleil A."/>
            <person name="Alvarado L."/>
            <person name="Arachchi H.M."/>
            <person name="Berlin A."/>
            <person name="Brown A."/>
            <person name="Chapman S.B."/>
            <person name="Chen Z."/>
            <person name="Dunbar C."/>
            <person name="Freedman E."/>
            <person name="Gearin G."/>
            <person name="Gellesch M."/>
            <person name="Goldberg J."/>
            <person name="Griggs A."/>
            <person name="Gujja S."/>
            <person name="Heiman D."/>
            <person name="Howarth C."/>
            <person name="Larson L."/>
            <person name="Lui A."/>
            <person name="MacDonald P.J.P."/>
            <person name="Montmayeur A."/>
            <person name="Murphy C."/>
            <person name="Neiman D."/>
            <person name="Pearson M."/>
            <person name="Priest M."/>
            <person name="Roberts A."/>
            <person name="Saif S."/>
            <person name="Shea T."/>
            <person name="Shenoy N."/>
            <person name="Sisk P."/>
            <person name="Stolte C."/>
            <person name="Sykes S."/>
            <person name="Wortman J."/>
            <person name="Nusbaum C."/>
            <person name="Birren B."/>
        </authorList>
    </citation>
    <scope>NUCLEOTIDE SEQUENCE [LARGE SCALE GENOMIC DNA]</scope>
    <source>
        <strain evidence="3 4">ACC19a</strain>
    </source>
</reference>
<dbReference type="GO" id="GO:0051607">
    <property type="term" value="P:defense response to virus"/>
    <property type="evidence" value="ECO:0007669"/>
    <property type="project" value="UniProtKB-KW"/>
</dbReference>
<keyword evidence="2" id="KW-0175">Coiled coil</keyword>
<gene>
    <name evidence="3" type="ORF">HMPREF9629_00342</name>
</gene>
<dbReference type="PATRIC" id="fig|796937.3.peg.1564"/>
<dbReference type="HOGENOM" id="CLU_749555_0_0_9"/>
<evidence type="ECO:0008006" key="5">
    <source>
        <dbReference type="Google" id="ProtNLM"/>
    </source>
</evidence>
<dbReference type="NCBIfam" id="TIGR02593">
    <property type="entry name" value="CRISPR_cas5"/>
    <property type="match status" value="1"/>
</dbReference>
<dbReference type="EMBL" id="AFZE01000045">
    <property type="protein sequence ID" value="EHL13042.1"/>
    <property type="molecule type" value="Genomic_DNA"/>
</dbReference>
<organism evidence="3 4">
    <name type="scientific">Peptoanaerobacter stomatis</name>
    <dbReference type="NCBI Taxonomy" id="796937"/>
    <lineage>
        <taxon>Bacteria</taxon>
        <taxon>Bacillati</taxon>
        <taxon>Bacillota</taxon>
        <taxon>Clostridia</taxon>
        <taxon>Peptostreptococcales</taxon>
        <taxon>Filifactoraceae</taxon>
        <taxon>Peptoanaerobacter</taxon>
    </lineage>
</organism>
<dbReference type="RefSeq" id="WP_009524579.1">
    <property type="nucleotide sequence ID" value="NZ_JH414547.1"/>
</dbReference>
<dbReference type="InterPro" id="IPR013422">
    <property type="entry name" value="CRISPR-assoc_prot_Cas5_N"/>
</dbReference>
<sequence length="374" mass="44101">MKNSVLRLKLHQNKAHYRKEETVNNKMTYPLPTYSMIIGAIHNACNYKEYRPMDISIQGNYESIKREIYTDYCFLNSVMDDRGILVKLNNPKLLENGYKVIAKALKSQGNSFKKRITIEICDEKELDEYIRISDLRIKFQEENSSINQKISIKKDEIKKIKQEQKTKDKKSDEYKNMSDKINEINDEIKKIKDEFDERRKAEYLKPISYYASLTKSIKSYEVLYGVDLVIHIRSDEETLNDIKKNYHNITSVGRSEDFVDNIEISFVNISDEEDSFKHIKSKYKAYVDKEAVENKAIIKSNLSAHKVNFVPTRGTTYYINKNYVIENNKRVFEKKRVVYLSGYEFGLNINQYNYPNKDKGIYIDIDNKDIVSFL</sequence>
<accession>G9X1R9</accession>
<keyword evidence="1" id="KW-0051">Antiviral defense</keyword>
<evidence type="ECO:0000256" key="2">
    <source>
        <dbReference type="SAM" id="Coils"/>
    </source>
</evidence>
<comment type="caution">
    <text evidence="3">The sequence shown here is derived from an EMBL/GenBank/DDBJ whole genome shotgun (WGS) entry which is preliminary data.</text>
</comment>
<evidence type="ECO:0000256" key="1">
    <source>
        <dbReference type="ARBA" id="ARBA00023118"/>
    </source>
</evidence>
<evidence type="ECO:0000313" key="4">
    <source>
        <dbReference type="Proteomes" id="UP000006437"/>
    </source>
</evidence>